<proteinExistence type="predicted"/>
<gene>
    <name evidence="3" type="ORF">D477_003992</name>
</gene>
<dbReference type="OrthoDB" id="3519228at2"/>
<keyword evidence="1" id="KW-0812">Transmembrane</keyword>
<dbReference type="InterPro" id="IPR000073">
    <property type="entry name" value="AB_hydrolase_1"/>
</dbReference>
<evidence type="ECO:0000256" key="1">
    <source>
        <dbReference type="SAM" id="Phobius"/>
    </source>
</evidence>
<dbReference type="GO" id="GO:0003824">
    <property type="term" value="F:catalytic activity"/>
    <property type="evidence" value="ECO:0007669"/>
    <property type="project" value="UniProtKB-ARBA"/>
</dbReference>
<evidence type="ECO:0000313" key="4">
    <source>
        <dbReference type="Proteomes" id="UP000010729"/>
    </source>
</evidence>
<organism evidence="3 4">
    <name type="scientific">Arthrobacter crystallopoietes BAB-32</name>
    <dbReference type="NCBI Taxonomy" id="1246476"/>
    <lineage>
        <taxon>Bacteria</taxon>
        <taxon>Bacillati</taxon>
        <taxon>Actinomycetota</taxon>
        <taxon>Actinomycetes</taxon>
        <taxon>Micrococcales</taxon>
        <taxon>Micrococcaceae</taxon>
        <taxon>Crystallibacter</taxon>
    </lineage>
</organism>
<dbReference type="InterPro" id="IPR029058">
    <property type="entry name" value="AB_hydrolase_fold"/>
</dbReference>
<dbReference type="PRINTS" id="PR00111">
    <property type="entry name" value="ABHYDROLASE"/>
</dbReference>
<dbReference type="PANTHER" id="PTHR43139:SF52">
    <property type="entry name" value="SI:DKEY-122A22.2"/>
    <property type="match status" value="1"/>
</dbReference>
<feature type="domain" description="AB hydrolase-1" evidence="2">
    <location>
        <begin position="14"/>
        <end position="237"/>
    </location>
</feature>
<name>N1V5S6_9MICC</name>
<dbReference type="InterPro" id="IPR052370">
    <property type="entry name" value="Meta-cleavage_hydrolase"/>
</dbReference>
<dbReference type="SUPFAM" id="SSF53474">
    <property type="entry name" value="alpha/beta-Hydrolases"/>
    <property type="match status" value="1"/>
</dbReference>
<accession>N1V5S6</accession>
<keyword evidence="4" id="KW-1185">Reference proteome</keyword>
<evidence type="ECO:0000259" key="2">
    <source>
        <dbReference type="Pfam" id="PF12697"/>
    </source>
</evidence>
<evidence type="ECO:0000313" key="3">
    <source>
        <dbReference type="EMBL" id="EMY35447.1"/>
    </source>
</evidence>
<dbReference type="EMBL" id="ANPE02000072">
    <property type="protein sequence ID" value="EMY35447.1"/>
    <property type="molecule type" value="Genomic_DNA"/>
</dbReference>
<feature type="transmembrane region" description="Helical" evidence="1">
    <location>
        <begin position="106"/>
        <end position="130"/>
    </location>
</feature>
<sequence length="248" mass="26179">MHIDHAGDRGGHVLLLIHGGGVAGWMWKRQVQQFSGRFHVVVPDLPGHGTSSAEDFASIGQTADELAGLLAGLRTGGVKITVVGFSLGAQIAVDLVSRYPGLVDSAVIVSALAVPLALGTAAARAAGWLMPLARRRWFARLQARALAIRDDMFDDYYRTTAAIGGRTMEAVLRGNAAFGIPDGWRRTATPALVVVGQKEKAVMKRSAALLAEAHPSGRLLIVDGAGHGLPLQDPERFRTILAAAAADR</sequence>
<dbReference type="Proteomes" id="UP000010729">
    <property type="component" value="Unassembled WGS sequence"/>
</dbReference>
<reference evidence="3 4" key="1">
    <citation type="journal article" date="2013" name="Genome Announc.">
        <title>Draft Genome Sequence of Arthrobacter crystallopoietes Strain BAB-32, Revealing Genes for Bioremediation.</title>
        <authorList>
            <person name="Joshi M.N."/>
            <person name="Pandit A.S."/>
            <person name="Sharma A."/>
            <person name="Pandya R.V."/>
            <person name="Desai S.M."/>
            <person name="Saxena A.K."/>
            <person name="Bagatharia S.B."/>
        </authorList>
    </citation>
    <scope>NUCLEOTIDE SEQUENCE [LARGE SCALE GENOMIC DNA]</scope>
    <source>
        <strain evidence="3 4">BAB-32</strain>
    </source>
</reference>
<dbReference type="RefSeq" id="WP_005267453.1">
    <property type="nucleotide sequence ID" value="NZ_ANPE02000072.1"/>
</dbReference>
<comment type="caution">
    <text evidence="3">The sequence shown here is derived from an EMBL/GenBank/DDBJ whole genome shotgun (WGS) entry which is preliminary data.</text>
</comment>
<dbReference type="Gene3D" id="3.40.50.1820">
    <property type="entry name" value="alpha/beta hydrolase"/>
    <property type="match status" value="1"/>
</dbReference>
<dbReference type="Pfam" id="PF12697">
    <property type="entry name" value="Abhydrolase_6"/>
    <property type="match status" value="1"/>
</dbReference>
<dbReference type="AlphaFoldDB" id="N1V5S6"/>
<dbReference type="PANTHER" id="PTHR43139">
    <property type="entry name" value="SI:DKEY-122A22.2"/>
    <property type="match status" value="1"/>
</dbReference>
<protein>
    <recommendedName>
        <fullName evidence="2">AB hydrolase-1 domain-containing protein</fullName>
    </recommendedName>
</protein>
<keyword evidence="1" id="KW-1133">Transmembrane helix</keyword>
<keyword evidence="1" id="KW-0472">Membrane</keyword>